<evidence type="ECO:0000256" key="4">
    <source>
        <dbReference type="ARBA" id="ARBA00023163"/>
    </source>
</evidence>
<evidence type="ECO:0000313" key="8">
    <source>
        <dbReference type="Proteomes" id="UP000238083"/>
    </source>
</evidence>
<name>A0A2T0QXI7_9ACTN</name>
<proteinExistence type="predicted"/>
<dbReference type="PROSITE" id="PS50977">
    <property type="entry name" value="HTH_TETR_2"/>
    <property type="match status" value="1"/>
</dbReference>
<keyword evidence="4" id="KW-0804">Transcription</keyword>
<dbReference type="PANTHER" id="PTHR30055:SF234">
    <property type="entry name" value="HTH-TYPE TRANSCRIPTIONAL REGULATOR BETI"/>
    <property type="match status" value="1"/>
</dbReference>
<dbReference type="InterPro" id="IPR039538">
    <property type="entry name" value="BetI_C"/>
</dbReference>
<keyword evidence="3 5" id="KW-0238">DNA-binding</keyword>
<keyword evidence="8" id="KW-1185">Reference proteome</keyword>
<evidence type="ECO:0000256" key="2">
    <source>
        <dbReference type="ARBA" id="ARBA00023015"/>
    </source>
</evidence>
<protein>
    <submittedName>
        <fullName evidence="7">TetR family transcriptional regulator</fullName>
    </submittedName>
</protein>
<dbReference type="Pfam" id="PF13977">
    <property type="entry name" value="TetR_C_6"/>
    <property type="match status" value="1"/>
</dbReference>
<evidence type="ECO:0000256" key="1">
    <source>
        <dbReference type="ARBA" id="ARBA00022491"/>
    </source>
</evidence>
<dbReference type="SUPFAM" id="SSF48498">
    <property type="entry name" value="Tetracyclin repressor-like, C-terminal domain"/>
    <property type="match status" value="1"/>
</dbReference>
<evidence type="ECO:0000259" key="6">
    <source>
        <dbReference type="PROSITE" id="PS50977"/>
    </source>
</evidence>
<evidence type="ECO:0000313" key="7">
    <source>
        <dbReference type="EMBL" id="PRY10751.1"/>
    </source>
</evidence>
<dbReference type="GO" id="GO:0000976">
    <property type="term" value="F:transcription cis-regulatory region binding"/>
    <property type="evidence" value="ECO:0007669"/>
    <property type="project" value="TreeGrafter"/>
</dbReference>
<dbReference type="InterPro" id="IPR050109">
    <property type="entry name" value="HTH-type_TetR-like_transc_reg"/>
</dbReference>
<dbReference type="GO" id="GO:0003700">
    <property type="term" value="F:DNA-binding transcription factor activity"/>
    <property type="evidence" value="ECO:0007669"/>
    <property type="project" value="TreeGrafter"/>
</dbReference>
<accession>A0A2T0QXI7</accession>
<gene>
    <name evidence="7" type="ORF">CLV37_11515</name>
</gene>
<evidence type="ECO:0000256" key="3">
    <source>
        <dbReference type="ARBA" id="ARBA00023125"/>
    </source>
</evidence>
<dbReference type="OrthoDB" id="9816296at2"/>
<sequence length="193" mass="20698">MPRTRDVAAQRDLLSTAVWTVLAEDGLPGLTLRAVADRAGCTTGLVLHTFADKRALLRHARELLHARTGARADALERAGSDPLATLRAVLHGALSLTDAGSEEGRVWVGFLAAAVTDPELRAVHVSHNRAFVDRVARLVGRCRPELSAARRTQRAVALVAQVEGLNALASADPQTYSPHRQRTAVDGLLDALR</sequence>
<dbReference type="SUPFAM" id="SSF46689">
    <property type="entry name" value="Homeodomain-like"/>
    <property type="match status" value="1"/>
</dbReference>
<dbReference type="Pfam" id="PF00440">
    <property type="entry name" value="TetR_N"/>
    <property type="match status" value="1"/>
</dbReference>
<dbReference type="AlphaFoldDB" id="A0A2T0QXI7"/>
<evidence type="ECO:0000256" key="5">
    <source>
        <dbReference type="PROSITE-ProRule" id="PRU00335"/>
    </source>
</evidence>
<dbReference type="EMBL" id="PVZF01000015">
    <property type="protein sequence ID" value="PRY10751.1"/>
    <property type="molecule type" value="Genomic_DNA"/>
</dbReference>
<dbReference type="Gene3D" id="1.10.357.10">
    <property type="entry name" value="Tetracycline Repressor, domain 2"/>
    <property type="match status" value="1"/>
</dbReference>
<feature type="domain" description="HTH tetR-type" evidence="6">
    <location>
        <begin position="8"/>
        <end position="68"/>
    </location>
</feature>
<dbReference type="InterPro" id="IPR036271">
    <property type="entry name" value="Tet_transcr_reg_TetR-rel_C_sf"/>
</dbReference>
<dbReference type="Proteomes" id="UP000238083">
    <property type="component" value="Unassembled WGS sequence"/>
</dbReference>
<reference evidence="7 8" key="1">
    <citation type="submission" date="2018-03" db="EMBL/GenBank/DDBJ databases">
        <title>Genomic Encyclopedia of Archaeal and Bacterial Type Strains, Phase II (KMG-II): from individual species to whole genera.</title>
        <authorList>
            <person name="Goeker M."/>
        </authorList>
    </citation>
    <scope>NUCLEOTIDE SEQUENCE [LARGE SCALE GENOMIC DNA]</scope>
    <source>
        <strain evidence="7 8">DSM 19711</strain>
    </source>
</reference>
<dbReference type="InterPro" id="IPR009057">
    <property type="entry name" value="Homeodomain-like_sf"/>
</dbReference>
<feature type="DNA-binding region" description="H-T-H motif" evidence="5">
    <location>
        <begin position="31"/>
        <end position="50"/>
    </location>
</feature>
<organism evidence="7 8">
    <name type="scientific">Kineococcus rhizosphaerae</name>
    <dbReference type="NCBI Taxonomy" id="559628"/>
    <lineage>
        <taxon>Bacteria</taxon>
        <taxon>Bacillati</taxon>
        <taxon>Actinomycetota</taxon>
        <taxon>Actinomycetes</taxon>
        <taxon>Kineosporiales</taxon>
        <taxon>Kineosporiaceae</taxon>
        <taxon>Kineococcus</taxon>
    </lineage>
</organism>
<dbReference type="InterPro" id="IPR001647">
    <property type="entry name" value="HTH_TetR"/>
</dbReference>
<dbReference type="RefSeq" id="WP_106214921.1">
    <property type="nucleotide sequence ID" value="NZ_PVZF01000015.1"/>
</dbReference>
<keyword evidence="2" id="KW-0805">Transcription regulation</keyword>
<keyword evidence="1" id="KW-0678">Repressor</keyword>
<comment type="caution">
    <text evidence="7">The sequence shown here is derived from an EMBL/GenBank/DDBJ whole genome shotgun (WGS) entry which is preliminary data.</text>
</comment>
<dbReference type="PANTHER" id="PTHR30055">
    <property type="entry name" value="HTH-TYPE TRANSCRIPTIONAL REGULATOR RUTR"/>
    <property type="match status" value="1"/>
</dbReference>